<comment type="caution">
    <text evidence="7">The sequence shown here is derived from an EMBL/GenBank/DDBJ whole genome shotgun (WGS) entry which is preliminary data.</text>
</comment>
<evidence type="ECO:0000259" key="6">
    <source>
        <dbReference type="PROSITE" id="PS50949"/>
    </source>
</evidence>
<dbReference type="CDD" id="cd07377">
    <property type="entry name" value="WHTH_GntR"/>
    <property type="match status" value="1"/>
</dbReference>
<evidence type="ECO:0000313" key="7">
    <source>
        <dbReference type="EMBL" id="KSV60652.1"/>
    </source>
</evidence>
<evidence type="ECO:0000256" key="4">
    <source>
        <dbReference type="ARBA" id="ARBA00023125"/>
    </source>
</evidence>
<evidence type="ECO:0000313" key="8">
    <source>
        <dbReference type="Proteomes" id="UP000054874"/>
    </source>
</evidence>
<dbReference type="PANTHER" id="PTHR46577">
    <property type="entry name" value="HTH-TYPE TRANSCRIPTIONAL REGULATORY PROTEIN GABR"/>
    <property type="match status" value="1"/>
</dbReference>
<comment type="similarity">
    <text evidence="1">In the C-terminal section; belongs to the class-I pyridoxal-phosphate-dependent aminotransferase family.</text>
</comment>
<dbReference type="OrthoDB" id="9808770at2"/>
<accession>A0A0V8QJF9</accession>
<dbReference type="SUPFAM" id="SSF46785">
    <property type="entry name" value="Winged helix' DNA-binding domain"/>
    <property type="match status" value="1"/>
</dbReference>
<keyword evidence="2" id="KW-0663">Pyridoxal phosphate</keyword>
<name>A0A0V8QJF9_9FIRM</name>
<dbReference type="InterPro" id="IPR015421">
    <property type="entry name" value="PyrdxlP-dep_Trfase_major"/>
</dbReference>
<dbReference type="CDD" id="cd00609">
    <property type="entry name" value="AAT_like"/>
    <property type="match status" value="1"/>
</dbReference>
<dbReference type="PANTHER" id="PTHR46577:SF1">
    <property type="entry name" value="HTH-TYPE TRANSCRIPTIONAL REGULATORY PROTEIN GABR"/>
    <property type="match status" value="1"/>
</dbReference>
<organism evidence="7 8">
    <name type="scientific">Acetivibrio ethanolgignens</name>
    <dbReference type="NCBI Taxonomy" id="290052"/>
    <lineage>
        <taxon>Bacteria</taxon>
        <taxon>Bacillati</taxon>
        <taxon>Bacillota</taxon>
        <taxon>Clostridia</taxon>
        <taxon>Eubacteriales</taxon>
        <taxon>Oscillospiraceae</taxon>
        <taxon>Acetivibrio</taxon>
    </lineage>
</organism>
<dbReference type="Gene3D" id="1.10.10.10">
    <property type="entry name" value="Winged helix-like DNA-binding domain superfamily/Winged helix DNA-binding domain"/>
    <property type="match status" value="1"/>
</dbReference>
<dbReference type="AlphaFoldDB" id="A0A0V8QJF9"/>
<evidence type="ECO:0000256" key="2">
    <source>
        <dbReference type="ARBA" id="ARBA00022898"/>
    </source>
</evidence>
<dbReference type="InterPro" id="IPR036390">
    <property type="entry name" value="WH_DNA-bd_sf"/>
</dbReference>
<dbReference type="Pfam" id="PF00392">
    <property type="entry name" value="GntR"/>
    <property type="match status" value="1"/>
</dbReference>
<keyword evidence="8" id="KW-1185">Reference proteome</keyword>
<proteinExistence type="inferred from homology"/>
<evidence type="ECO:0000256" key="5">
    <source>
        <dbReference type="ARBA" id="ARBA00023163"/>
    </source>
</evidence>
<sequence length="370" mass="42465">MKYSIDASSAQSAYMQLYLQLRHDITNSLYKYGDRLPSKRFLAAETMTSVVTVEHAYNILCDEGYIEARERSGYYVTYKKRDFFPVLEAEEKEVQITPSHYNRDESFPFSVFARTMRNVLSKYGEQILIKPPNLGSHELQRAISDYLARSKGIKVMPHQIVIGSGAEYLYSLLVQLLGRDRIYALENPSYDKIYSVYTANGIECDMLKMGKDGILTAELNKTRASVLHVTPFKSFPSGVTASASKRNEYIEWAAKRDGIIIEDDFGSEFTVSTKHEDTVFSLEPLHSVIYINTFSKTIAPSMRIGYMVLPSELVEVFLSKIGFYSCTVPAFEQYVLAEFINNGDFERHINRVRRRRRQEEINKGKQEVKL</sequence>
<dbReference type="GO" id="GO:0003677">
    <property type="term" value="F:DNA binding"/>
    <property type="evidence" value="ECO:0007669"/>
    <property type="project" value="UniProtKB-KW"/>
</dbReference>
<dbReference type="GO" id="GO:0030170">
    <property type="term" value="F:pyridoxal phosphate binding"/>
    <property type="evidence" value="ECO:0007669"/>
    <property type="project" value="InterPro"/>
</dbReference>
<dbReference type="Gene3D" id="3.40.640.10">
    <property type="entry name" value="Type I PLP-dependent aspartate aminotransferase-like (Major domain)"/>
    <property type="match status" value="1"/>
</dbReference>
<dbReference type="InterPro" id="IPR004839">
    <property type="entry name" value="Aminotransferase_I/II_large"/>
</dbReference>
<gene>
    <name evidence="7" type="ORF">ASU35_00335</name>
</gene>
<dbReference type="SUPFAM" id="SSF53383">
    <property type="entry name" value="PLP-dependent transferases"/>
    <property type="match status" value="1"/>
</dbReference>
<evidence type="ECO:0000256" key="1">
    <source>
        <dbReference type="ARBA" id="ARBA00005384"/>
    </source>
</evidence>
<dbReference type="SMART" id="SM00345">
    <property type="entry name" value="HTH_GNTR"/>
    <property type="match status" value="1"/>
</dbReference>
<dbReference type="InterPro" id="IPR015424">
    <property type="entry name" value="PyrdxlP-dep_Trfase"/>
</dbReference>
<reference evidence="7 8" key="1">
    <citation type="submission" date="2015-11" db="EMBL/GenBank/DDBJ databases">
        <title>Butyribacter intestini gen. nov., sp. nov., a butyric acid-producing bacterium of the family Lachnospiraceae isolated from the human faeces.</title>
        <authorList>
            <person name="Zou Y."/>
            <person name="Xue W."/>
            <person name="Luo G."/>
            <person name="Lv M."/>
        </authorList>
    </citation>
    <scope>NUCLEOTIDE SEQUENCE [LARGE SCALE GENOMIC DNA]</scope>
    <source>
        <strain evidence="7 8">ACET-33324</strain>
    </source>
</reference>
<dbReference type="STRING" id="290052.ASU35_00335"/>
<dbReference type="PROSITE" id="PS50949">
    <property type="entry name" value="HTH_GNTR"/>
    <property type="match status" value="1"/>
</dbReference>
<keyword evidence="3" id="KW-0805">Transcription regulation</keyword>
<keyword evidence="4" id="KW-0238">DNA-binding</keyword>
<dbReference type="GO" id="GO:0003700">
    <property type="term" value="F:DNA-binding transcription factor activity"/>
    <property type="evidence" value="ECO:0007669"/>
    <property type="project" value="InterPro"/>
</dbReference>
<keyword evidence="5" id="KW-0804">Transcription</keyword>
<dbReference type="InterPro" id="IPR000524">
    <property type="entry name" value="Tscrpt_reg_HTH_GntR"/>
</dbReference>
<evidence type="ECO:0000256" key="3">
    <source>
        <dbReference type="ARBA" id="ARBA00023015"/>
    </source>
</evidence>
<dbReference type="InterPro" id="IPR051446">
    <property type="entry name" value="HTH_trans_reg/aminotransferase"/>
</dbReference>
<dbReference type="Pfam" id="PF00155">
    <property type="entry name" value="Aminotran_1_2"/>
    <property type="match status" value="1"/>
</dbReference>
<protein>
    <submittedName>
        <fullName evidence="7">GntR family transcriptional regulator</fullName>
    </submittedName>
</protein>
<dbReference type="InterPro" id="IPR036388">
    <property type="entry name" value="WH-like_DNA-bd_sf"/>
</dbReference>
<feature type="domain" description="HTH gntR-type" evidence="6">
    <location>
        <begin position="11"/>
        <end position="79"/>
    </location>
</feature>
<dbReference type="EMBL" id="LNAM01000001">
    <property type="protein sequence ID" value="KSV60652.1"/>
    <property type="molecule type" value="Genomic_DNA"/>
</dbReference>
<dbReference type="Proteomes" id="UP000054874">
    <property type="component" value="Unassembled WGS sequence"/>
</dbReference>